<dbReference type="NCBIfam" id="TIGR02811">
    <property type="entry name" value="formate_TAT"/>
    <property type="match status" value="1"/>
</dbReference>
<dbReference type="RefSeq" id="WP_184082181.1">
    <property type="nucleotide sequence ID" value="NZ_JACHIJ010000001.1"/>
</dbReference>
<reference evidence="2 3" key="1">
    <citation type="submission" date="2020-08" db="EMBL/GenBank/DDBJ databases">
        <title>Genomic Encyclopedia of Type Strains, Phase IV (KMG-IV): sequencing the most valuable type-strain genomes for metagenomic binning, comparative biology and taxonomic classification.</title>
        <authorList>
            <person name="Goeker M."/>
        </authorList>
    </citation>
    <scope>NUCLEOTIDE SEQUENCE [LARGE SCALE GENOMIC DNA]</scope>
    <source>
        <strain evidence="2 3">DSM 17498</strain>
    </source>
</reference>
<protein>
    <recommendedName>
        <fullName evidence="4">Formate dehydrogenase</fullName>
    </recommendedName>
</protein>
<dbReference type="PROSITE" id="PS51318">
    <property type="entry name" value="TAT"/>
    <property type="match status" value="1"/>
</dbReference>
<evidence type="ECO:0000256" key="1">
    <source>
        <dbReference type="SAM" id="MobiDB-lite"/>
    </source>
</evidence>
<proteinExistence type="predicted"/>
<dbReference type="EMBL" id="JACHIJ010000001">
    <property type="protein sequence ID" value="MBB5050347.1"/>
    <property type="molecule type" value="Genomic_DNA"/>
</dbReference>
<dbReference type="AlphaFoldDB" id="A0A840MVZ5"/>
<evidence type="ECO:0008006" key="4">
    <source>
        <dbReference type="Google" id="ProtNLM"/>
    </source>
</evidence>
<comment type="caution">
    <text evidence="2">The sequence shown here is derived from an EMBL/GenBank/DDBJ whole genome shotgun (WGS) entry which is preliminary data.</text>
</comment>
<gene>
    <name evidence="2" type="ORF">HNQ36_000295</name>
</gene>
<accession>A0A840MVZ5</accession>
<evidence type="ECO:0000313" key="3">
    <source>
        <dbReference type="Proteomes" id="UP000521227"/>
    </source>
</evidence>
<evidence type="ECO:0000313" key="2">
    <source>
        <dbReference type="EMBL" id="MBB5050347.1"/>
    </source>
</evidence>
<dbReference type="Proteomes" id="UP000521227">
    <property type="component" value="Unassembled WGS sequence"/>
</dbReference>
<organism evidence="2 3">
    <name type="scientific">Afipia massiliensis</name>
    <dbReference type="NCBI Taxonomy" id="211460"/>
    <lineage>
        <taxon>Bacteria</taxon>
        <taxon>Pseudomonadati</taxon>
        <taxon>Pseudomonadota</taxon>
        <taxon>Alphaproteobacteria</taxon>
        <taxon>Hyphomicrobiales</taxon>
        <taxon>Nitrobacteraceae</taxon>
        <taxon>Afipia</taxon>
    </lineage>
</organism>
<sequence>MSKPSKSKIPADKPQDAKGFDRRSFFMMGGSAVAAAAVVPLTGEAEAAESDKDAKKARYRETDHVKNFYRVNRY</sequence>
<dbReference type="InterPro" id="IPR006311">
    <property type="entry name" value="TAT_signal"/>
</dbReference>
<name>A0A840MVZ5_9BRAD</name>
<feature type="region of interest" description="Disordered" evidence="1">
    <location>
        <begin position="1"/>
        <end position="20"/>
    </location>
</feature>
<feature type="compositionally biased region" description="Basic and acidic residues" evidence="1">
    <location>
        <begin position="9"/>
        <end position="20"/>
    </location>
</feature>
<dbReference type="InterPro" id="IPR014177">
    <property type="entry name" value="Formate_DH_TAT-contain"/>
</dbReference>